<dbReference type="Proteomes" id="UP000070483">
    <property type="component" value="Unassembled WGS sequence"/>
</dbReference>
<dbReference type="EMBL" id="LSDD01000036">
    <property type="protein sequence ID" value="KXB69039.1"/>
    <property type="molecule type" value="Genomic_DNA"/>
</dbReference>
<comment type="caution">
    <text evidence="1">The sequence shown here is derived from an EMBL/GenBank/DDBJ whole genome shotgun (WGS) entry which is preliminary data.</text>
</comment>
<organism evidence="1 2">
    <name type="scientific">Leptotrichia wadei</name>
    <dbReference type="NCBI Taxonomy" id="157687"/>
    <lineage>
        <taxon>Bacteria</taxon>
        <taxon>Fusobacteriati</taxon>
        <taxon>Fusobacteriota</taxon>
        <taxon>Fusobacteriia</taxon>
        <taxon>Fusobacteriales</taxon>
        <taxon>Leptotrichiaceae</taxon>
        <taxon>Leptotrichia</taxon>
    </lineage>
</organism>
<evidence type="ECO:0000313" key="1">
    <source>
        <dbReference type="EMBL" id="KXB69039.1"/>
    </source>
</evidence>
<sequence length="50" mass="5780">MLVILAMTLVSCALSELNEARERRAERGEKCYEYSSGYIHCEDKFGNKTY</sequence>
<dbReference type="PATRIC" id="fig|157687.3.peg.580"/>
<dbReference type="RefSeq" id="WP_197416554.1">
    <property type="nucleotide sequence ID" value="NZ_KQ960028.1"/>
</dbReference>
<proteinExistence type="predicted"/>
<protein>
    <submittedName>
        <fullName evidence="1">Uncharacterized protein</fullName>
    </submittedName>
</protein>
<accession>A0A134AMW8</accession>
<dbReference type="AlphaFoldDB" id="A0A134AMW8"/>
<gene>
    <name evidence="1" type="ORF">HMPREF3180_00581</name>
</gene>
<keyword evidence="2" id="KW-1185">Reference proteome</keyword>
<evidence type="ECO:0000313" key="2">
    <source>
        <dbReference type="Proteomes" id="UP000070483"/>
    </source>
</evidence>
<reference evidence="2" key="1">
    <citation type="submission" date="2016-01" db="EMBL/GenBank/DDBJ databases">
        <authorList>
            <person name="Mitreva M."/>
            <person name="Pepin K.H."/>
            <person name="Mihindukulasuriya K.A."/>
            <person name="Fulton R."/>
            <person name="Fronick C."/>
            <person name="O'Laughlin M."/>
            <person name="Miner T."/>
            <person name="Herter B."/>
            <person name="Rosa B.A."/>
            <person name="Cordes M."/>
            <person name="Tomlinson C."/>
            <person name="Wollam A."/>
            <person name="Palsikar V.B."/>
            <person name="Mardis E.R."/>
            <person name="Wilson R.K."/>
        </authorList>
    </citation>
    <scope>NUCLEOTIDE SEQUENCE [LARGE SCALE GENOMIC DNA]</scope>
    <source>
        <strain evidence="2">KA00185</strain>
    </source>
</reference>
<dbReference type="STRING" id="157687.HMPREF3180_00581"/>
<name>A0A134AMW8_9FUSO</name>